<evidence type="ECO:0000313" key="2">
    <source>
        <dbReference type="EMBL" id="JAS40760.1"/>
    </source>
</evidence>
<keyword evidence="1" id="KW-1133">Transmembrane helix</keyword>
<evidence type="ECO:0000256" key="1">
    <source>
        <dbReference type="SAM" id="Phobius"/>
    </source>
</evidence>
<keyword evidence="1" id="KW-0472">Membrane</keyword>
<sequence length="108" mass="12016">MLSSVNLHPSMAGVLKPCQFLNAYITYMRGFLVYSIFLYVCEFGTAGLHQSHQLSSKTTAFSSPDSDVGMSKYYLISLSSVPDSFMVSSYNKQIKYDKTNSVTLKSTL</sequence>
<proteinExistence type="predicted"/>
<reference evidence="2" key="1">
    <citation type="submission" date="2015-11" db="EMBL/GenBank/DDBJ databases">
        <title>De novo transcriptome assembly of four potential Pierce s Disease insect vectors from Arizona vineyards.</title>
        <authorList>
            <person name="Tassone E.E."/>
        </authorList>
    </citation>
    <scope>NUCLEOTIDE SEQUENCE</scope>
</reference>
<protein>
    <submittedName>
        <fullName evidence="2">Uncharacterized protein</fullName>
    </submittedName>
</protein>
<feature type="transmembrane region" description="Helical" evidence="1">
    <location>
        <begin position="20"/>
        <end position="41"/>
    </location>
</feature>
<dbReference type="EMBL" id="GECZ01029009">
    <property type="protein sequence ID" value="JAS40760.1"/>
    <property type="molecule type" value="Transcribed_RNA"/>
</dbReference>
<dbReference type="AlphaFoldDB" id="A0A1B6ES74"/>
<organism evidence="2">
    <name type="scientific">Cuerna arida</name>
    <dbReference type="NCBI Taxonomy" id="1464854"/>
    <lineage>
        <taxon>Eukaryota</taxon>
        <taxon>Metazoa</taxon>
        <taxon>Ecdysozoa</taxon>
        <taxon>Arthropoda</taxon>
        <taxon>Hexapoda</taxon>
        <taxon>Insecta</taxon>
        <taxon>Pterygota</taxon>
        <taxon>Neoptera</taxon>
        <taxon>Paraneoptera</taxon>
        <taxon>Hemiptera</taxon>
        <taxon>Auchenorrhyncha</taxon>
        <taxon>Membracoidea</taxon>
        <taxon>Cicadellidae</taxon>
        <taxon>Cicadellinae</taxon>
        <taxon>Proconiini</taxon>
        <taxon>Cuerna</taxon>
    </lineage>
</organism>
<keyword evidence="1" id="KW-0812">Transmembrane</keyword>
<gene>
    <name evidence="2" type="ORF">g.24066</name>
</gene>
<accession>A0A1B6ES74</accession>
<name>A0A1B6ES74_9HEMI</name>